<keyword evidence="3 5" id="KW-0732">Signal</keyword>
<evidence type="ECO:0000256" key="4">
    <source>
        <dbReference type="ARBA" id="ARBA00023263"/>
    </source>
</evidence>
<dbReference type="Pfam" id="PF00419">
    <property type="entry name" value="Fimbrial"/>
    <property type="match status" value="1"/>
</dbReference>
<dbReference type="InterPro" id="IPR000259">
    <property type="entry name" value="Adhesion_dom_fimbrial"/>
</dbReference>
<evidence type="ECO:0000256" key="3">
    <source>
        <dbReference type="ARBA" id="ARBA00022729"/>
    </source>
</evidence>
<reference evidence="7 8" key="1">
    <citation type="submission" date="2018-12" db="EMBL/GenBank/DDBJ databases">
        <authorList>
            <person name="Li S."/>
            <person name="Yang R."/>
            <person name="Chen G."/>
            <person name="Zou L."/>
            <person name="Zhang C."/>
            <person name="Chen Y."/>
            <person name="Liu Z."/>
            <person name="Li Y."/>
            <person name="Yan Y."/>
            <person name="Huang M."/>
            <person name="Chen T."/>
        </authorList>
    </citation>
    <scope>NUCLEOTIDE SEQUENCE [LARGE SCALE GENOMIC DNA]</scope>
    <source>
        <strain evidence="7 8">1257</strain>
    </source>
</reference>
<organism evidence="7 8">
    <name type="scientific">Pseudomonas entomophila</name>
    <dbReference type="NCBI Taxonomy" id="312306"/>
    <lineage>
        <taxon>Bacteria</taxon>
        <taxon>Pseudomonadati</taxon>
        <taxon>Pseudomonadota</taxon>
        <taxon>Gammaproteobacteria</taxon>
        <taxon>Pseudomonadales</taxon>
        <taxon>Pseudomonadaceae</taxon>
        <taxon>Pseudomonas</taxon>
    </lineage>
</organism>
<feature type="chain" id="PRO_5018655028" evidence="5">
    <location>
        <begin position="25"/>
        <end position="182"/>
    </location>
</feature>
<dbReference type="InterPro" id="IPR036937">
    <property type="entry name" value="Adhesion_dom_fimbrial_sf"/>
</dbReference>
<dbReference type="InterPro" id="IPR008966">
    <property type="entry name" value="Adhesion_dom_sf"/>
</dbReference>
<feature type="domain" description="Fimbrial-type adhesion" evidence="6">
    <location>
        <begin position="29"/>
        <end position="182"/>
    </location>
</feature>
<comment type="similarity">
    <text evidence="2">Belongs to the fimbrial protein family.</text>
</comment>
<proteinExistence type="inferred from homology"/>
<accession>A0A3Q8U379</accession>
<evidence type="ECO:0000313" key="7">
    <source>
        <dbReference type="EMBL" id="AZL70542.1"/>
    </source>
</evidence>
<evidence type="ECO:0000256" key="1">
    <source>
        <dbReference type="ARBA" id="ARBA00004561"/>
    </source>
</evidence>
<dbReference type="Gene3D" id="2.60.40.1090">
    <property type="entry name" value="Fimbrial-type adhesion domain"/>
    <property type="match status" value="1"/>
</dbReference>
<dbReference type="SUPFAM" id="SSF49401">
    <property type="entry name" value="Bacterial adhesins"/>
    <property type="match status" value="1"/>
</dbReference>
<name>A0A3Q8U379_9PSED</name>
<comment type="subcellular location">
    <subcellularLocation>
        <location evidence="1">Fimbrium</location>
    </subcellularLocation>
</comment>
<dbReference type="PANTHER" id="PTHR33420:SF3">
    <property type="entry name" value="FIMBRIAL SUBUNIT ELFA"/>
    <property type="match status" value="1"/>
</dbReference>
<sequence length="182" mass="17982">MKKVTLSGLAAAVALMGAAQFAQAADGEISFEGTIVNSTCAIEVGNGTGGAKGVVKLGDQVPVSSLAKAGDVAGGGAFTLQVNASDPGCDITGKAATVTFLPITGSAGAAGQWLALEPVAGAASNVAVQLRDFRGTELPVSEPSAEYANLSQPLRFTANYIATGTATPGPANAKAQFTVNIQ</sequence>
<gene>
    <name evidence="7" type="ORF">EJA05_23655</name>
</gene>
<evidence type="ECO:0000259" key="6">
    <source>
        <dbReference type="Pfam" id="PF00419"/>
    </source>
</evidence>
<dbReference type="GO" id="GO:0009289">
    <property type="term" value="C:pilus"/>
    <property type="evidence" value="ECO:0007669"/>
    <property type="project" value="UniProtKB-SubCell"/>
</dbReference>
<dbReference type="EMBL" id="CP034338">
    <property type="protein sequence ID" value="AZL70542.1"/>
    <property type="molecule type" value="Genomic_DNA"/>
</dbReference>
<feature type="signal peptide" evidence="5">
    <location>
        <begin position="1"/>
        <end position="24"/>
    </location>
</feature>
<dbReference type="GO" id="GO:0043709">
    <property type="term" value="P:cell adhesion involved in single-species biofilm formation"/>
    <property type="evidence" value="ECO:0007669"/>
    <property type="project" value="TreeGrafter"/>
</dbReference>
<protein>
    <submittedName>
        <fullName evidence="7">Type 1 fimbrial protein</fullName>
    </submittedName>
</protein>
<evidence type="ECO:0000256" key="5">
    <source>
        <dbReference type="SAM" id="SignalP"/>
    </source>
</evidence>
<dbReference type="OrthoDB" id="6466381at2"/>
<dbReference type="PANTHER" id="PTHR33420">
    <property type="entry name" value="FIMBRIAL SUBUNIT ELFA-RELATED"/>
    <property type="match status" value="1"/>
</dbReference>
<dbReference type="AlphaFoldDB" id="A0A3Q8U379"/>
<evidence type="ECO:0000313" key="8">
    <source>
        <dbReference type="Proteomes" id="UP000268230"/>
    </source>
</evidence>
<keyword evidence="4" id="KW-0281">Fimbrium</keyword>
<evidence type="ECO:0000256" key="2">
    <source>
        <dbReference type="ARBA" id="ARBA00006671"/>
    </source>
</evidence>
<dbReference type="InterPro" id="IPR050263">
    <property type="entry name" value="Bact_Fimbrial_Adh_Pro"/>
</dbReference>
<dbReference type="KEGG" id="pory:EJA05_23655"/>
<dbReference type="Proteomes" id="UP000268230">
    <property type="component" value="Chromosome"/>
</dbReference>